<accession>A0ABQ1UD90</accession>
<evidence type="ECO:0000256" key="4">
    <source>
        <dbReference type="ARBA" id="ARBA00022741"/>
    </source>
</evidence>
<dbReference type="InterPro" id="IPR008201">
    <property type="entry name" value="HepT-like"/>
</dbReference>
<evidence type="ECO:0000256" key="1">
    <source>
        <dbReference type="ARBA" id="ARBA00022553"/>
    </source>
</evidence>
<evidence type="ECO:0000256" key="3">
    <source>
        <dbReference type="ARBA" id="ARBA00022722"/>
    </source>
</evidence>
<evidence type="ECO:0000313" key="8">
    <source>
        <dbReference type="Proteomes" id="UP000632273"/>
    </source>
</evidence>
<dbReference type="EMBL" id="BMHT01000004">
    <property type="protein sequence ID" value="GGF13840.1"/>
    <property type="molecule type" value="Genomic_DNA"/>
</dbReference>
<protein>
    <recommendedName>
        <fullName evidence="9">DUF86 domain-containing protein</fullName>
    </recommendedName>
</protein>
<keyword evidence="5" id="KW-0378">Hydrolase</keyword>
<dbReference type="PANTHER" id="PTHR34139:SF1">
    <property type="entry name" value="RNASE MJ1380-RELATED"/>
    <property type="match status" value="1"/>
</dbReference>
<name>A0ABQ1UD90_9BACT</name>
<dbReference type="Proteomes" id="UP000632273">
    <property type="component" value="Unassembled WGS sequence"/>
</dbReference>
<keyword evidence="2" id="KW-1277">Toxin-antitoxin system</keyword>
<keyword evidence="8" id="KW-1185">Reference proteome</keyword>
<reference evidence="8" key="1">
    <citation type="journal article" date="2019" name="Int. J. Syst. Evol. Microbiol.">
        <title>The Global Catalogue of Microorganisms (GCM) 10K type strain sequencing project: providing services to taxonomists for standard genome sequencing and annotation.</title>
        <authorList>
            <consortium name="The Broad Institute Genomics Platform"/>
            <consortium name="The Broad Institute Genome Sequencing Center for Infectious Disease"/>
            <person name="Wu L."/>
            <person name="Ma J."/>
        </authorList>
    </citation>
    <scope>NUCLEOTIDE SEQUENCE [LARGE SCALE GENOMIC DNA]</scope>
    <source>
        <strain evidence="8">CGMCC 1.15197</strain>
    </source>
</reference>
<dbReference type="PANTHER" id="PTHR34139">
    <property type="entry name" value="UPF0331 PROTEIN MJ0127"/>
    <property type="match status" value="1"/>
</dbReference>
<gene>
    <name evidence="7" type="ORF">GCM10011383_26370</name>
</gene>
<evidence type="ECO:0000313" key="7">
    <source>
        <dbReference type="EMBL" id="GGF13840.1"/>
    </source>
</evidence>
<dbReference type="RefSeq" id="WP_188814461.1">
    <property type="nucleotide sequence ID" value="NZ_BMHT01000004.1"/>
</dbReference>
<comment type="caution">
    <text evidence="7">The sequence shown here is derived from an EMBL/GenBank/DDBJ whole genome shotgun (WGS) entry which is preliminary data.</text>
</comment>
<dbReference type="Gene3D" id="1.20.120.580">
    <property type="entry name" value="bsu32300-like"/>
    <property type="match status" value="1"/>
</dbReference>
<evidence type="ECO:0008006" key="9">
    <source>
        <dbReference type="Google" id="ProtNLM"/>
    </source>
</evidence>
<sequence length="114" mass="13311">MTQHGRKYLFDILRAIELAEEFVRDLPSFAAYQVDAKTRSAVERQLGIVGEAVNHLRRVWPEAELPNTKQMVDFRNRLIHSYDNIDDAVVWTILKKHLPILKADVQRRLASEEE</sequence>
<dbReference type="Pfam" id="PF01934">
    <property type="entry name" value="HepT-like"/>
    <property type="match status" value="1"/>
</dbReference>
<keyword evidence="4" id="KW-0547">Nucleotide-binding</keyword>
<evidence type="ECO:0000256" key="5">
    <source>
        <dbReference type="ARBA" id="ARBA00022801"/>
    </source>
</evidence>
<evidence type="ECO:0000256" key="2">
    <source>
        <dbReference type="ARBA" id="ARBA00022649"/>
    </source>
</evidence>
<organism evidence="7 8">
    <name type="scientific">Hymenobacter cavernae</name>
    <dbReference type="NCBI Taxonomy" id="2044852"/>
    <lineage>
        <taxon>Bacteria</taxon>
        <taxon>Pseudomonadati</taxon>
        <taxon>Bacteroidota</taxon>
        <taxon>Cytophagia</taxon>
        <taxon>Cytophagales</taxon>
        <taxon>Hymenobacteraceae</taxon>
        <taxon>Hymenobacter</taxon>
    </lineage>
</organism>
<dbReference type="InterPro" id="IPR037038">
    <property type="entry name" value="HepT-like_sf"/>
</dbReference>
<keyword evidence="1" id="KW-0597">Phosphoprotein</keyword>
<keyword evidence="3" id="KW-0540">Nuclease</keyword>
<evidence type="ECO:0000256" key="6">
    <source>
        <dbReference type="ARBA" id="ARBA00024207"/>
    </source>
</evidence>
<comment type="similarity">
    <text evidence="6">Belongs to the HepT RNase toxin family.</text>
</comment>
<dbReference type="InterPro" id="IPR051813">
    <property type="entry name" value="HepT_RNase_toxin"/>
</dbReference>
<proteinExistence type="inferred from homology"/>